<sequence>MADSKYLFLQIAFFVLLLSLCPSSATFDKNRKGKTPWSPPIEFKGCFSKVFAFGDSFTDTGNAQLMGGFKSFMGFQFSKFFGSTDKSLSGYRQCNGRLVIDFLCESLSLPHLQPYKNSSSDFSSGVNFAIAGATALSSDFFTQFKIGHSLMWKSIPESFQTQIDWFHRSLSGKDEAACKAELEDALIWIGEMGGNDYARLYGSSIPTQLLTELAVGHVCTLMKAVLDKGAKYIVVQGLPPAGCSPVHLLFCPTNQRDQYGCSGIANSWIIAHNNHLQRKVEEFRLIYRDAMIVYADYFNAYQTILANYKKYQFEEPFKACCGSGDGQYNFDLQCLCGATGSSSCKDASKYICWDGIHSTESMHQQISDLFFNQGFCKPSFSDLVKKKRGGSK</sequence>
<protein>
    <recommendedName>
        <fullName evidence="6">GDSL esterase/lipase</fullName>
    </recommendedName>
</protein>
<evidence type="ECO:0000256" key="2">
    <source>
        <dbReference type="ARBA" id="ARBA00023180"/>
    </source>
</evidence>
<dbReference type="EMBL" id="RXIC02000091">
    <property type="protein sequence ID" value="KAB1201198.1"/>
    <property type="molecule type" value="Genomic_DNA"/>
</dbReference>
<evidence type="ECO:0000256" key="1">
    <source>
        <dbReference type="ARBA" id="ARBA00008668"/>
    </source>
</evidence>
<dbReference type="Proteomes" id="UP000516437">
    <property type="component" value="Unassembled WGS sequence"/>
</dbReference>
<name>A0A6A1UMS1_9ROSI</name>
<dbReference type="PANTHER" id="PTHR22835">
    <property type="entry name" value="ZINC FINGER FYVE DOMAIN CONTAINING PROTEIN"/>
    <property type="match status" value="1"/>
</dbReference>
<dbReference type="Pfam" id="PF00657">
    <property type="entry name" value="Lipase_GDSL"/>
    <property type="match status" value="1"/>
</dbReference>
<evidence type="ECO:0008006" key="6">
    <source>
        <dbReference type="Google" id="ProtNLM"/>
    </source>
</evidence>
<feature type="signal peptide" evidence="3">
    <location>
        <begin position="1"/>
        <end position="25"/>
    </location>
</feature>
<dbReference type="PANTHER" id="PTHR22835:SF532">
    <property type="entry name" value="SERINE-RICH ADHESIN FOR PLATELETS-LIKE ISOFORM X1"/>
    <property type="match status" value="1"/>
</dbReference>
<keyword evidence="5" id="KW-1185">Reference proteome</keyword>
<accession>A0A6A1UMS1</accession>
<dbReference type="InterPro" id="IPR001087">
    <property type="entry name" value="GDSL"/>
</dbReference>
<gene>
    <name evidence="4" type="ORF">CJ030_MR0G004679</name>
</gene>
<dbReference type="SUPFAM" id="SSF52266">
    <property type="entry name" value="SGNH hydrolase"/>
    <property type="match status" value="1"/>
</dbReference>
<dbReference type="GO" id="GO:0016788">
    <property type="term" value="F:hydrolase activity, acting on ester bonds"/>
    <property type="evidence" value="ECO:0007669"/>
    <property type="project" value="InterPro"/>
</dbReference>
<comment type="similarity">
    <text evidence="1">Belongs to the 'GDSL' lipolytic enzyme family.</text>
</comment>
<feature type="chain" id="PRO_5025692705" description="GDSL esterase/lipase" evidence="3">
    <location>
        <begin position="26"/>
        <end position="392"/>
    </location>
</feature>
<proteinExistence type="inferred from homology"/>
<evidence type="ECO:0000256" key="3">
    <source>
        <dbReference type="SAM" id="SignalP"/>
    </source>
</evidence>
<keyword evidence="3" id="KW-0732">Signal</keyword>
<evidence type="ECO:0000313" key="4">
    <source>
        <dbReference type="EMBL" id="KAB1201198.1"/>
    </source>
</evidence>
<dbReference type="Gene3D" id="3.40.50.1110">
    <property type="entry name" value="SGNH hydrolase"/>
    <property type="match status" value="1"/>
</dbReference>
<keyword evidence="2" id="KW-0325">Glycoprotein</keyword>
<reference evidence="4 5" key="1">
    <citation type="journal article" date="2019" name="Plant Biotechnol. J.">
        <title>The red bayberry genome and genetic basis of sex determination.</title>
        <authorList>
            <person name="Jia H.M."/>
            <person name="Jia H.J."/>
            <person name="Cai Q.L."/>
            <person name="Wang Y."/>
            <person name="Zhao H.B."/>
            <person name="Yang W.F."/>
            <person name="Wang G.Y."/>
            <person name="Li Y.H."/>
            <person name="Zhan D.L."/>
            <person name="Shen Y.T."/>
            <person name="Niu Q.F."/>
            <person name="Chang L."/>
            <person name="Qiu J."/>
            <person name="Zhao L."/>
            <person name="Xie H.B."/>
            <person name="Fu W.Y."/>
            <person name="Jin J."/>
            <person name="Li X.W."/>
            <person name="Jiao Y."/>
            <person name="Zhou C.C."/>
            <person name="Tu T."/>
            <person name="Chai C.Y."/>
            <person name="Gao J.L."/>
            <person name="Fan L.J."/>
            <person name="van de Weg E."/>
            <person name="Wang J.Y."/>
            <person name="Gao Z.S."/>
        </authorList>
    </citation>
    <scope>NUCLEOTIDE SEQUENCE [LARGE SCALE GENOMIC DNA]</scope>
    <source>
        <tissue evidence="4">Leaves</tissue>
    </source>
</reference>
<organism evidence="4 5">
    <name type="scientific">Morella rubra</name>
    <name type="common">Chinese bayberry</name>
    <dbReference type="NCBI Taxonomy" id="262757"/>
    <lineage>
        <taxon>Eukaryota</taxon>
        <taxon>Viridiplantae</taxon>
        <taxon>Streptophyta</taxon>
        <taxon>Embryophyta</taxon>
        <taxon>Tracheophyta</taxon>
        <taxon>Spermatophyta</taxon>
        <taxon>Magnoliopsida</taxon>
        <taxon>eudicotyledons</taxon>
        <taxon>Gunneridae</taxon>
        <taxon>Pentapetalae</taxon>
        <taxon>rosids</taxon>
        <taxon>fabids</taxon>
        <taxon>Fagales</taxon>
        <taxon>Myricaceae</taxon>
        <taxon>Morella</taxon>
    </lineage>
</organism>
<comment type="caution">
    <text evidence="4">The sequence shown here is derived from an EMBL/GenBank/DDBJ whole genome shotgun (WGS) entry which is preliminary data.</text>
</comment>
<dbReference type="InterPro" id="IPR036514">
    <property type="entry name" value="SGNH_hydro_sf"/>
</dbReference>
<evidence type="ECO:0000313" key="5">
    <source>
        <dbReference type="Proteomes" id="UP000516437"/>
    </source>
</evidence>
<dbReference type="AlphaFoldDB" id="A0A6A1UMS1"/>
<dbReference type="OrthoDB" id="1600564at2759"/>